<dbReference type="InterPro" id="IPR002508">
    <property type="entry name" value="MurNAc-LAA_cat"/>
</dbReference>
<evidence type="ECO:0000313" key="6">
    <source>
        <dbReference type="Proteomes" id="UP000223913"/>
    </source>
</evidence>
<dbReference type="Pfam" id="PF01520">
    <property type="entry name" value="Amidase_3"/>
    <property type="match status" value="1"/>
</dbReference>
<comment type="catalytic activity">
    <reaction evidence="1">
        <text>Hydrolyzes the link between N-acetylmuramoyl residues and L-amino acid residues in certain cell-wall glycopeptides.</text>
        <dbReference type="EC" id="3.5.1.28"/>
    </reaction>
</comment>
<evidence type="ECO:0000313" key="5">
    <source>
        <dbReference type="EMBL" id="PHN06352.1"/>
    </source>
</evidence>
<proteinExistence type="predicted"/>
<dbReference type="GO" id="GO:0008745">
    <property type="term" value="F:N-acetylmuramoyl-L-alanine amidase activity"/>
    <property type="evidence" value="ECO:0007669"/>
    <property type="project" value="UniProtKB-EC"/>
</dbReference>
<dbReference type="EC" id="3.5.1.28" evidence="2"/>
<dbReference type="OrthoDB" id="9763643at2"/>
<dbReference type="AlphaFoldDB" id="A0A2D0NCX3"/>
<reference evidence="5 6" key="1">
    <citation type="submission" date="2017-10" db="EMBL/GenBank/DDBJ databases">
        <title>The draft genome sequence of Lewinella nigricans NBRC 102662.</title>
        <authorList>
            <person name="Wang K."/>
        </authorList>
    </citation>
    <scope>NUCLEOTIDE SEQUENCE [LARGE SCALE GENOMIC DNA]</scope>
    <source>
        <strain evidence="5 6">NBRC 102662</strain>
    </source>
</reference>
<name>A0A2D0NCX3_FLAN2</name>
<dbReference type="GO" id="GO:0030288">
    <property type="term" value="C:outer membrane-bounded periplasmic space"/>
    <property type="evidence" value="ECO:0007669"/>
    <property type="project" value="TreeGrafter"/>
</dbReference>
<dbReference type="CDD" id="cd02696">
    <property type="entry name" value="MurNAc-LAA"/>
    <property type="match status" value="1"/>
</dbReference>
<dbReference type="SUPFAM" id="SSF53187">
    <property type="entry name" value="Zn-dependent exopeptidases"/>
    <property type="match status" value="1"/>
</dbReference>
<comment type="caution">
    <text evidence="5">The sequence shown here is derived from an EMBL/GenBank/DDBJ whole genome shotgun (WGS) entry which is preliminary data.</text>
</comment>
<keyword evidence="6" id="KW-1185">Reference proteome</keyword>
<accession>A0A2D0NCX3</accession>
<evidence type="ECO:0000256" key="1">
    <source>
        <dbReference type="ARBA" id="ARBA00001561"/>
    </source>
</evidence>
<sequence length="213" mass="24595">MNTEFCVFLDAGHGGIDPHTGKYVTAPSKQFEHTSGSFHNGRWFYEGVWNRILTDRVAQKLDSLHINYIKVYHDYVDLSLSYRVDAANWYDRYYKKTLYISNHSNASGSGKARGFEVYTSPGTTTSDKVAEAYFKHVESLFGNTISYRQDRSDGDPDREAKFYVLRRTSMSAILGEHLFFDNLEDASFLMLDETVERFAEAQVRTIIEFWKSI</sequence>
<organism evidence="5 6">
    <name type="scientific">Flavilitoribacter nigricans (strain ATCC 23147 / DSM 23189 / NBRC 102662 / NCIMB 1420 / SS-2)</name>
    <name type="common">Lewinella nigricans</name>
    <dbReference type="NCBI Taxonomy" id="1122177"/>
    <lineage>
        <taxon>Bacteria</taxon>
        <taxon>Pseudomonadati</taxon>
        <taxon>Bacteroidota</taxon>
        <taxon>Saprospiria</taxon>
        <taxon>Saprospirales</taxon>
        <taxon>Lewinellaceae</taxon>
        <taxon>Flavilitoribacter</taxon>
    </lineage>
</organism>
<dbReference type="RefSeq" id="WP_099150334.1">
    <property type="nucleotide sequence ID" value="NZ_PDUD01000018.1"/>
</dbReference>
<dbReference type="PANTHER" id="PTHR30404:SF0">
    <property type="entry name" value="N-ACETYLMURAMOYL-L-ALANINE AMIDASE AMIC"/>
    <property type="match status" value="1"/>
</dbReference>
<evidence type="ECO:0000256" key="3">
    <source>
        <dbReference type="ARBA" id="ARBA00022801"/>
    </source>
</evidence>
<dbReference type="GO" id="GO:0009253">
    <property type="term" value="P:peptidoglycan catabolic process"/>
    <property type="evidence" value="ECO:0007669"/>
    <property type="project" value="InterPro"/>
</dbReference>
<keyword evidence="3" id="KW-0378">Hydrolase</keyword>
<feature type="domain" description="MurNAc-LAA" evidence="4">
    <location>
        <begin position="94"/>
        <end position="207"/>
    </location>
</feature>
<dbReference type="PANTHER" id="PTHR30404">
    <property type="entry name" value="N-ACETYLMURAMOYL-L-ALANINE AMIDASE"/>
    <property type="match status" value="1"/>
</dbReference>
<dbReference type="Gene3D" id="3.40.630.40">
    <property type="entry name" value="Zn-dependent exopeptidases"/>
    <property type="match status" value="1"/>
</dbReference>
<protein>
    <recommendedName>
        <fullName evidence="2">N-acetylmuramoyl-L-alanine amidase</fullName>
        <ecNumber evidence="2">3.5.1.28</ecNumber>
    </recommendedName>
</protein>
<evidence type="ECO:0000256" key="2">
    <source>
        <dbReference type="ARBA" id="ARBA00011901"/>
    </source>
</evidence>
<gene>
    <name evidence="5" type="ORF">CRP01_12340</name>
</gene>
<dbReference type="EMBL" id="PDUD01000018">
    <property type="protein sequence ID" value="PHN06352.1"/>
    <property type="molecule type" value="Genomic_DNA"/>
</dbReference>
<dbReference type="InterPro" id="IPR050695">
    <property type="entry name" value="N-acetylmuramoyl_amidase_3"/>
</dbReference>
<dbReference type="Proteomes" id="UP000223913">
    <property type="component" value="Unassembled WGS sequence"/>
</dbReference>
<dbReference type="SMART" id="SM00646">
    <property type="entry name" value="Ami_3"/>
    <property type="match status" value="1"/>
</dbReference>
<evidence type="ECO:0000259" key="4">
    <source>
        <dbReference type="SMART" id="SM00646"/>
    </source>
</evidence>